<gene>
    <name evidence="1" type="ORF">L1987_23412</name>
</gene>
<organism evidence="1 2">
    <name type="scientific">Smallanthus sonchifolius</name>
    <dbReference type="NCBI Taxonomy" id="185202"/>
    <lineage>
        <taxon>Eukaryota</taxon>
        <taxon>Viridiplantae</taxon>
        <taxon>Streptophyta</taxon>
        <taxon>Embryophyta</taxon>
        <taxon>Tracheophyta</taxon>
        <taxon>Spermatophyta</taxon>
        <taxon>Magnoliopsida</taxon>
        <taxon>eudicotyledons</taxon>
        <taxon>Gunneridae</taxon>
        <taxon>Pentapetalae</taxon>
        <taxon>asterids</taxon>
        <taxon>campanulids</taxon>
        <taxon>Asterales</taxon>
        <taxon>Asteraceae</taxon>
        <taxon>Asteroideae</taxon>
        <taxon>Heliantheae alliance</taxon>
        <taxon>Millerieae</taxon>
        <taxon>Smallanthus</taxon>
    </lineage>
</organism>
<protein>
    <submittedName>
        <fullName evidence="1">Uncharacterized protein</fullName>
    </submittedName>
</protein>
<name>A0ACB9II51_9ASTR</name>
<dbReference type="EMBL" id="CM042025">
    <property type="protein sequence ID" value="KAI3807482.1"/>
    <property type="molecule type" value="Genomic_DNA"/>
</dbReference>
<comment type="caution">
    <text evidence="1">The sequence shown here is derived from an EMBL/GenBank/DDBJ whole genome shotgun (WGS) entry which is preliminary data.</text>
</comment>
<reference evidence="2" key="1">
    <citation type="journal article" date="2022" name="Mol. Ecol. Resour.">
        <title>The genomes of chicory, endive, great burdock and yacon provide insights into Asteraceae palaeo-polyploidization history and plant inulin production.</title>
        <authorList>
            <person name="Fan W."/>
            <person name="Wang S."/>
            <person name="Wang H."/>
            <person name="Wang A."/>
            <person name="Jiang F."/>
            <person name="Liu H."/>
            <person name="Zhao H."/>
            <person name="Xu D."/>
            <person name="Zhang Y."/>
        </authorList>
    </citation>
    <scope>NUCLEOTIDE SEQUENCE [LARGE SCALE GENOMIC DNA]</scope>
    <source>
        <strain evidence="2">cv. Yunnan</strain>
    </source>
</reference>
<keyword evidence="2" id="KW-1185">Reference proteome</keyword>
<evidence type="ECO:0000313" key="2">
    <source>
        <dbReference type="Proteomes" id="UP001056120"/>
    </source>
</evidence>
<accession>A0ACB9II51</accession>
<reference evidence="1 2" key="2">
    <citation type="journal article" date="2022" name="Mol. Ecol. Resour.">
        <title>The genomes of chicory, endive, great burdock and yacon provide insights into Asteraceae paleo-polyploidization history and plant inulin production.</title>
        <authorList>
            <person name="Fan W."/>
            <person name="Wang S."/>
            <person name="Wang H."/>
            <person name="Wang A."/>
            <person name="Jiang F."/>
            <person name="Liu H."/>
            <person name="Zhao H."/>
            <person name="Xu D."/>
            <person name="Zhang Y."/>
        </authorList>
    </citation>
    <scope>NUCLEOTIDE SEQUENCE [LARGE SCALE GENOMIC DNA]</scope>
    <source>
        <strain evidence="2">cv. Yunnan</strain>
        <tissue evidence="1">Leaves</tissue>
    </source>
</reference>
<evidence type="ECO:0000313" key="1">
    <source>
        <dbReference type="EMBL" id="KAI3807482.1"/>
    </source>
</evidence>
<sequence>MRWRLKRLNVTPRKDHRQLLSSCERLRAQLEELNHSELLDGVRIELRFENPLERAVGQGKTLGSGKTPDKCECLDPYMETNEKIVKCAFKYMS</sequence>
<dbReference type="Proteomes" id="UP001056120">
    <property type="component" value="Linkage Group LG08"/>
</dbReference>
<proteinExistence type="predicted"/>